<evidence type="ECO:0000256" key="6">
    <source>
        <dbReference type="PROSITE-ProRule" id="PRU00104"/>
    </source>
</evidence>
<evidence type="ECO:0000256" key="4">
    <source>
        <dbReference type="ARBA" id="ARBA00022679"/>
    </source>
</evidence>
<protein>
    <recommendedName>
        <fullName evidence="3">HECT-type E3 ubiquitin transferase</fullName>
        <ecNumber evidence="3">2.3.2.26</ecNumber>
    </recommendedName>
</protein>
<feature type="active site" description="Glycyl thioester intermediate" evidence="6">
    <location>
        <position position="842"/>
    </location>
</feature>
<dbReference type="PANTHER" id="PTHR11254">
    <property type="entry name" value="HECT DOMAIN UBIQUITIN-PROTEIN LIGASE"/>
    <property type="match status" value="1"/>
</dbReference>
<dbReference type="InterPro" id="IPR035983">
    <property type="entry name" value="Hect_E3_ubiquitin_ligase"/>
</dbReference>
<dbReference type="SUPFAM" id="SSF54236">
    <property type="entry name" value="Ubiquitin-like"/>
    <property type="match status" value="1"/>
</dbReference>
<proteinExistence type="predicted"/>
<gene>
    <name evidence="10" type="ORF">Sjap_002910</name>
</gene>
<dbReference type="EMBL" id="JBBNAE010000001">
    <property type="protein sequence ID" value="KAK9155430.1"/>
    <property type="molecule type" value="Genomic_DNA"/>
</dbReference>
<dbReference type="GO" id="GO:0005737">
    <property type="term" value="C:cytoplasm"/>
    <property type="evidence" value="ECO:0007669"/>
    <property type="project" value="TreeGrafter"/>
</dbReference>
<dbReference type="SMART" id="SM00119">
    <property type="entry name" value="HECTc"/>
    <property type="match status" value="1"/>
</dbReference>
<evidence type="ECO:0000256" key="2">
    <source>
        <dbReference type="ARBA" id="ARBA00004906"/>
    </source>
</evidence>
<dbReference type="SMART" id="SM00213">
    <property type="entry name" value="UBQ"/>
    <property type="match status" value="1"/>
</dbReference>
<dbReference type="PROSITE" id="PS50237">
    <property type="entry name" value="HECT"/>
    <property type="match status" value="1"/>
</dbReference>
<dbReference type="InterPro" id="IPR050409">
    <property type="entry name" value="E3_ubiq-protein_ligase"/>
</dbReference>
<dbReference type="SUPFAM" id="SSF56204">
    <property type="entry name" value="Hect, E3 ligase catalytic domain"/>
    <property type="match status" value="1"/>
</dbReference>
<dbReference type="InterPro" id="IPR029071">
    <property type="entry name" value="Ubiquitin-like_domsf"/>
</dbReference>
<dbReference type="EC" id="2.3.2.26" evidence="3"/>
<feature type="compositionally biased region" description="Basic and acidic residues" evidence="7">
    <location>
        <begin position="27"/>
        <end position="36"/>
    </location>
</feature>
<dbReference type="InterPro" id="IPR000569">
    <property type="entry name" value="HECT_dom"/>
</dbReference>
<sequence length="876" mass="100036">MSSSDCHNRKRKLDDFAPADEDFSADSLHKMKKDQSFDSSSSSAVASETERGQPQQESGMFGGRLGFRHDLNVPEPLHFFVRMMSGGNTIVIHARSDDSVESVHRQIMRITGIPLMEQRLIYRGKQLQWEQKLADCAVQNDAGLQLVGRMRSTGYPKTWQVVNDLVSFICRLCKKESPSMARGVLSRVEQFIRMIPNDEDTGTGTGAAGTDSGHVHVFKSGGAPSALVMLFLSPIEGNKECATEAIEQFVNAKTYVLPQKKRIQCVSIVLEFCKLLSKTAPDDALYVMCRRTLASLLETIRTVHGSKYFRQAKPAFVIQEVFPFVRELANMLVNNLDLNVKPAACAKMDPSIVRDFVAFMGPMRNAIEEQVGGKEHIPICLLDDRPCYVGEIESLHVVYLELLVSVGECLEKVENILKTKRAKDIDACLLGSIQYLTMLKELNNISKLYEGAEEMLRTLMKSRQLALNALIRYSKRSDDHQWLLEYKDVTFFESRRHLIMMLFPDIKEDYEEMHEMLIDRADLLVESFRYITQAEPEALRSPLFMEFKHEEATGPGVLREWFYRLCQEIFNPENGLFISCPNDRRRFYPNPASRMNPEHLNYFGFCGRVIALALMHKVQVGIAFDRVFFSTLAGRDVCLDDVQDADPFLYMSCKKILEMDADFLDSDGLGLCFVTEIEEFGSKLLVELCPGGKDIALNSQNREEYVKLLINHRFMTSISEQITHFAQGFADILSRPTLHTFFFQSLDLEDLDKMLRGNGDGISVDDWKAHTDYNGYKETDCQISWFWKLVKKMSEEQKRALLVFWTSLKYLPVEGFRGLQSRLYIYKVTDCADRRLPTSHTCFFRLCLPACQSLSVMDKTLQIITQEHVTSSFGIW</sequence>
<evidence type="ECO:0000256" key="7">
    <source>
        <dbReference type="SAM" id="MobiDB-lite"/>
    </source>
</evidence>
<evidence type="ECO:0000259" key="9">
    <source>
        <dbReference type="PROSITE" id="PS50237"/>
    </source>
</evidence>
<feature type="domain" description="HECT" evidence="9">
    <location>
        <begin position="535"/>
        <end position="876"/>
    </location>
</feature>
<evidence type="ECO:0000256" key="1">
    <source>
        <dbReference type="ARBA" id="ARBA00000885"/>
    </source>
</evidence>
<keyword evidence="11" id="KW-1185">Reference proteome</keyword>
<evidence type="ECO:0000313" key="11">
    <source>
        <dbReference type="Proteomes" id="UP001417504"/>
    </source>
</evidence>
<accession>A0AAP0KQD6</accession>
<comment type="catalytic activity">
    <reaction evidence="1">
        <text>S-ubiquitinyl-[E2 ubiquitin-conjugating enzyme]-L-cysteine + [acceptor protein]-L-lysine = [E2 ubiquitin-conjugating enzyme]-L-cysteine + N(6)-ubiquitinyl-[acceptor protein]-L-lysine.</text>
        <dbReference type="EC" id="2.3.2.26"/>
    </reaction>
</comment>
<dbReference type="PROSITE" id="PS50053">
    <property type="entry name" value="UBIQUITIN_2"/>
    <property type="match status" value="1"/>
</dbReference>
<dbReference type="PANTHER" id="PTHR11254:SF424">
    <property type="entry name" value="E3 UBIQUITIN-PROTEIN LIGASE UPL5"/>
    <property type="match status" value="1"/>
</dbReference>
<feature type="region of interest" description="Disordered" evidence="7">
    <location>
        <begin position="27"/>
        <end position="59"/>
    </location>
</feature>
<dbReference type="GO" id="GO:0000209">
    <property type="term" value="P:protein polyubiquitination"/>
    <property type="evidence" value="ECO:0007669"/>
    <property type="project" value="TreeGrafter"/>
</dbReference>
<dbReference type="FunFam" id="3.30.2410.10:FF:000020">
    <property type="entry name" value="E3 ubiquitin-protein ligase UPL5"/>
    <property type="match status" value="1"/>
</dbReference>
<evidence type="ECO:0000256" key="3">
    <source>
        <dbReference type="ARBA" id="ARBA00012485"/>
    </source>
</evidence>
<dbReference type="Pfam" id="PF00632">
    <property type="entry name" value="HECT"/>
    <property type="match status" value="1"/>
</dbReference>
<dbReference type="InterPro" id="IPR000626">
    <property type="entry name" value="Ubiquitin-like_dom"/>
</dbReference>
<keyword evidence="5 6" id="KW-0833">Ubl conjugation pathway</keyword>
<reference evidence="10 11" key="1">
    <citation type="submission" date="2024-01" db="EMBL/GenBank/DDBJ databases">
        <title>Genome assemblies of Stephania.</title>
        <authorList>
            <person name="Yang L."/>
        </authorList>
    </citation>
    <scope>NUCLEOTIDE SEQUENCE [LARGE SCALE GENOMIC DNA]</scope>
    <source>
        <strain evidence="10">QJT</strain>
        <tissue evidence="10">Leaf</tissue>
    </source>
</reference>
<dbReference type="InterPro" id="IPR019956">
    <property type="entry name" value="Ubiquitin_dom"/>
</dbReference>
<evidence type="ECO:0000259" key="8">
    <source>
        <dbReference type="PROSITE" id="PS50053"/>
    </source>
</evidence>
<dbReference type="CDD" id="cd00078">
    <property type="entry name" value="HECTc"/>
    <property type="match status" value="1"/>
</dbReference>
<dbReference type="PRINTS" id="PR00348">
    <property type="entry name" value="UBIQUITIN"/>
</dbReference>
<comment type="caution">
    <text evidence="10">The sequence shown here is derived from an EMBL/GenBank/DDBJ whole genome shotgun (WGS) entry which is preliminary data.</text>
</comment>
<evidence type="ECO:0000256" key="5">
    <source>
        <dbReference type="ARBA" id="ARBA00022786"/>
    </source>
</evidence>
<dbReference type="Gene3D" id="3.10.20.90">
    <property type="entry name" value="Phosphatidylinositol 3-kinase Catalytic Subunit, Chain A, domain 1"/>
    <property type="match status" value="1"/>
</dbReference>
<dbReference type="Pfam" id="PF00240">
    <property type="entry name" value="ubiquitin"/>
    <property type="match status" value="1"/>
</dbReference>
<dbReference type="GO" id="GO:0006511">
    <property type="term" value="P:ubiquitin-dependent protein catabolic process"/>
    <property type="evidence" value="ECO:0007669"/>
    <property type="project" value="TreeGrafter"/>
</dbReference>
<keyword evidence="4" id="KW-0808">Transferase</keyword>
<dbReference type="Gene3D" id="3.90.1750.10">
    <property type="entry name" value="Hect, E3 ligase catalytic domains"/>
    <property type="match status" value="1"/>
</dbReference>
<evidence type="ECO:0000313" key="10">
    <source>
        <dbReference type="EMBL" id="KAK9155430.1"/>
    </source>
</evidence>
<dbReference type="AlphaFoldDB" id="A0AAP0KQD6"/>
<feature type="domain" description="Ubiquitin-like" evidence="8">
    <location>
        <begin position="77"/>
        <end position="153"/>
    </location>
</feature>
<dbReference type="GO" id="GO:0061630">
    <property type="term" value="F:ubiquitin protein ligase activity"/>
    <property type="evidence" value="ECO:0007669"/>
    <property type="project" value="UniProtKB-EC"/>
</dbReference>
<dbReference type="Gene3D" id="3.30.2160.10">
    <property type="entry name" value="Hect, E3 ligase catalytic domain"/>
    <property type="match status" value="1"/>
</dbReference>
<dbReference type="Gene3D" id="3.30.2410.10">
    <property type="entry name" value="Hect, E3 ligase catalytic domain"/>
    <property type="match status" value="1"/>
</dbReference>
<organism evidence="10 11">
    <name type="scientific">Stephania japonica</name>
    <dbReference type="NCBI Taxonomy" id="461633"/>
    <lineage>
        <taxon>Eukaryota</taxon>
        <taxon>Viridiplantae</taxon>
        <taxon>Streptophyta</taxon>
        <taxon>Embryophyta</taxon>
        <taxon>Tracheophyta</taxon>
        <taxon>Spermatophyta</taxon>
        <taxon>Magnoliopsida</taxon>
        <taxon>Ranunculales</taxon>
        <taxon>Menispermaceae</taxon>
        <taxon>Menispermoideae</taxon>
        <taxon>Cissampelideae</taxon>
        <taxon>Stephania</taxon>
    </lineage>
</organism>
<name>A0AAP0KQD6_9MAGN</name>
<dbReference type="Proteomes" id="UP001417504">
    <property type="component" value="Unassembled WGS sequence"/>
</dbReference>
<comment type="pathway">
    <text evidence="2">Protein modification; protein ubiquitination.</text>
</comment>